<comment type="caution">
    <text evidence="2">The sequence shown here is derived from an EMBL/GenBank/DDBJ whole genome shotgun (WGS) entry which is preliminary data.</text>
</comment>
<evidence type="ECO:0000313" key="2">
    <source>
        <dbReference type="EMBL" id="KWW18866.1"/>
    </source>
</evidence>
<keyword evidence="3" id="KW-1185">Reference proteome</keyword>
<evidence type="ECO:0000313" key="3">
    <source>
        <dbReference type="Proteomes" id="UP000064189"/>
    </source>
</evidence>
<organism evidence="2 3">
    <name type="scientific">Peribacillus simplex</name>
    <dbReference type="NCBI Taxonomy" id="1478"/>
    <lineage>
        <taxon>Bacteria</taxon>
        <taxon>Bacillati</taxon>
        <taxon>Bacillota</taxon>
        <taxon>Bacilli</taxon>
        <taxon>Bacillales</taxon>
        <taxon>Bacillaceae</taxon>
        <taxon>Peribacillus</taxon>
    </lineage>
</organism>
<feature type="transmembrane region" description="Helical" evidence="1">
    <location>
        <begin position="7"/>
        <end position="26"/>
    </location>
</feature>
<evidence type="ECO:0000256" key="1">
    <source>
        <dbReference type="SAM" id="Phobius"/>
    </source>
</evidence>
<reference evidence="2 3" key="1">
    <citation type="submission" date="2015-11" db="EMBL/GenBank/DDBJ databases">
        <title>Genome Sequence of Bacillus simplex strain VanAntwerpen2.</title>
        <authorList>
            <person name="Couger M.B."/>
        </authorList>
    </citation>
    <scope>NUCLEOTIDE SEQUENCE [LARGE SCALE GENOMIC DNA]</scope>
    <source>
        <strain evidence="2 3">VanAntwerpen02</strain>
    </source>
</reference>
<keyword evidence="1" id="KW-1133">Transmembrane helix</keyword>
<name>A0A109MY33_9BACI</name>
<protein>
    <submittedName>
        <fullName evidence="2">Uncharacterized protein</fullName>
    </submittedName>
</protein>
<feature type="transmembrane region" description="Helical" evidence="1">
    <location>
        <begin position="38"/>
        <end position="55"/>
    </location>
</feature>
<dbReference type="EMBL" id="LNNH01000021">
    <property type="protein sequence ID" value="KWW18866.1"/>
    <property type="molecule type" value="Genomic_DNA"/>
</dbReference>
<dbReference type="AlphaFoldDB" id="A0A109MY33"/>
<proteinExistence type="predicted"/>
<accession>A0A109MY33</accession>
<dbReference type="Proteomes" id="UP000064189">
    <property type="component" value="Unassembled WGS sequence"/>
</dbReference>
<keyword evidence="1" id="KW-0472">Membrane</keyword>
<gene>
    <name evidence="2" type="ORF">AS888_19690</name>
</gene>
<dbReference type="RefSeq" id="WP_061142353.1">
    <property type="nucleotide sequence ID" value="NZ_LNNH01000021.1"/>
</dbReference>
<keyword evidence="1" id="KW-0812">Transmembrane</keyword>
<sequence length="61" mass="7039">MSKKQQIWLAILLILSLIYFIGGMISENDSGYPLWHRTLGLLGCIIWGTLLFSVWKSKQKK</sequence>